<sequence length="119" mass="13865">MQAHIRVLDKLDNEFNTLDQQYSRGELRVFGSDTEKIFKELDVIRHKQIEIAGDHIAIESIGDISHQSSRSKEADVQDDYQREVNNFNKKRIALNNLMKKLDDLRTSMTNFREISDLDG</sequence>
<evidence type="ECO:0000313" key="2">
    <source>
        <dbReference type="Proteomes" id="UP000077315"/>
    </source>
</evidence>
<name>A0A162YI13_PHYB8</name>
<dbReference type="RefSeq" id="XP_018298865.1">
    <property type="nucleotide sequence ID" value="XM_018440866.1"/>
</dbReference>
<dbReference type="InterPro" id="IPR025271">
    <property type="entry name" value="CCDC28"/>
</dbReference>
<dbReference type="OrthoDB" id="2419780at2759"/>
<evidence type="ECO:0008006" key="3">
    <source>
        <dbReference type="Google" id="ProtNLM"/>
    </source>
</evidence>
<dbReference type="EMBL" id="KV440971">
    <property type="protein sequence ID" value="OAD80825.1"/>
    <property type="molecule type" value="Genomic_DNA"/>
</dbReference>
<keyword evidence="2" id="KW-1185">Reference proteome</keyword>
<organism evidence="1 2">
    <name type="scientific">Phycomyces blakesleeanus (strain ATCC 8743b / DSM 1359 / FGSC 10004 / NBRC 33097 / NRRL 1555)</name>
    <dbReference type="NCBI Taxonomy" id="763407"/>
    <lineage>
        <taxon>Eukaryota</taxon>
        <taxon>Fungi</taxon>
        <taxon>Fungi incertae sedis</taxon>
        <taxon>Mucoromycota</taxon>
        <taxon>Mucoromycotina</taxon>
        <taxon>Mucoromycetes</taxon>
        <taxon>Mucorales</taxon>
        <taxon>Phycomycetaceae</taxon>
        <taxon>Phycomyces</taxon>
    </lineage>
</organism>
<dbReference type="GeneID" id="29001772"/>
<dbReference type="InParanoid" id="A0A162YI13"/>
<accession>A0A162YI13</accession>
<dbReference type="AlphaFoldDB" id="A0A162YI13"/>
<dbReference type="Proteomes" id="UP000077315">
    <property type="component" value="Unassembled WGS sequence"/>
</dbReference>
<dbReference type="VEuPathDB" id="FungiDB:PHYBLDRAFT_61881"/>
<protein>
    <recommendedName>
        <fullName evidence="3">Biogenesis of lysosome-related organelles complex 1 subunit CNL1</fullName>
    </recommendedName>
</protein>
<dbReference type="Pfam" id="PF13270">
    <property type="entry name" value="CCDC28"/>
    <property type="match status" value="1"/>
</dbReference>
<reference evidence="2" key="1">
    <citation type="submission" date="2015-06" db="EMBL/GenBank/DDBJ databases">
        <title>Expansion of signal transduction pathways in fungi by whole-genome duplication.</title>
        <authorList>
            <consortium name="DOE Joint Genome Institute"/>
            <person name="Corrochano L.M."/>
            <person name="Kuo A."/>
            <person name="Marcet-Houben M."/>
            <person name="Polaino S."/>
            <person name="Salamov A."/>
            <person name="Villalobos J.M."/>
            <person name="Alvarez M.I."/>
            <person name="Avalos J."/>
            <person name="Benito E.P."/>
            <person name="Benoit I."/>
            <person name="Burger G."/>
            <person name="Camino L.P."/>
            <person name="Canovas D."/>
            <person name="Cerda-Olmedo E."/>
            <person name="Cheng J.-F."/>
            <person name="Dominguez A."/>
            <person name="Elias M."/>
            <person name="Eslava A.P."/>
            <person name="Glaser F."/>
            <person name="Grimwood J."/>
            <person name="Gutierrez G."/>
            <person name="Heitman J."/>
            <person name="Henrissat B."/>
            <person name="Iturriaga E.A."/>
            <person name="Lang B.F."/>
            <person name="Lavin J.L."/>
            <person name="Lee S."/>
            <person name="Li W."/>
            <person name="Lindquist E."/>
            <person name="Lopez-Garcia S."/>
            <person name="Luque E.M."/>
            <person name="Marcos A.T."/>
            <person name="Martin J."/>
            <person name="McCluskey K."/>
            <person name="Medina H.R."/>
            <person name="Miralles-Duran A."/>
            <person name="Miyazaki A."/>
            <person name="Munoz-Torres E."/>
            <person name="Oguiza J.A."/>
            <person name="Ohm R."/>
            <person name="Olmedo M."/>
            <person name="Orejas M."/>
            <person name="Ortiz-Castellanos L."/>
            <person name="Pisabarro A.G."/>
            <person name="Rodriguez-Romero J."/>
            <person name="Ruiz-Herrera J."/>
            <person name="Ruiz-Vazquez R."/>
            <person name="Sanz C."/>
            <person name="Schackwitz W."/>
            <person name="Schmutz J."/>
            <person name="Shahriari M."/>
            <person name="Shelest E."/>
            <person name="Silva-Franco F."/>
            <person name="Soanes D."/>
            <person name="Syed K."/>
            <person name="Tagua V.G."/>
            <person name="Talbot N.J."/>
            <person name="Thon M."/>
            <person name="De vries R.P."/>
            <person name="Wiebenga A."/>
            <person name="Yadav J.S."/>
            <person name="Braun E.L."/>
            <person name="Baker S."/>
            <person name="Garre V."/>
            <person name="Horwitz B."/>
            <person name="Torres-Martinez S."/>
            <person name="Idnurm A."/>
            <person name="Herrera-Estrella A."/>
            <person name="Gabaldon T."/>
            <person name="Grigoriev I.V."/>
        </authorList>
    </citation>
    <scope>NUCLEOTIDE SEQUENCE [LARGE SCALE GENOMIC DNA]</scope>
    <source>
        <strain evidence="2">NRRL 1555(-)</strain>
    </source>
</reference>
<gene>
    <name evidence="1" type="ORF">PHYBLDRAFT_61881</name>
</gene>
<evidence type="ECO:0000313" key="1">
    <source>
        <dbReference type="EMBL" id="OAD80825.1"/>
    </source>
</evidence>
<proteinExistence type="predicted"/>